<reference evidence="3 4" key="1">
    <citation type="submission" date="2018-06" db="EMBL/GenBank/DDBJ databases">
        <title>Lujinxingia sediminis gen. nov. sp. nov., a new facultative anaerobic member of the class Deltaproteobacteria, and proposal of Lujinxingaceae fam. nov.</title>
        <authorList>
            <person name="Guo L.-Y."/>
            <person name="Li C.-M."/>
            <person name="Wang S."/>
            <person name="Du Z.-J."/>
        </authorList>
    </citation>
    <scope>NUCLEOTIDE SEQUENCE [LARGE SCALE GENOMIC DNA]</scope>
    <source>
        <strain evidence="3 4">FA350</strain>
    </source>
</reference>
<dbReference type="PANTHER" id="PTHR45460">
    <property type="entry name" value="SIMILAR TO CYSTEINE PROTEINASE"/>
    <property type="match status" value="1"/>
</dbReference>
<accession>A0A2Z4FGV5</accession>
<dbReference type="InterPro" id="IPR013783">
    <property type="entry name" value="Ig-like_fold"/>
</dbReference>
<feature type="region of interest" description="Disordered" evidence="1">
    <location>
        <begin position="60"/>
        <end position="81"/>
    </location>
</feature>
<feature type="chain" id="PRO_5044315111" evidence="2">
    <location>
        <begin position="21"/>
        <end position="792"/>
    </location>
</feature>
<dbReference type="SUPFAM" id="SSF69318">
    <property type="entry name" value="Integrin alpha N-terminal domain"/>
    <property type="match status" value="1"/>
</dbReference>
<sequence>MTYLLRCHASTKILLFFALAAFSIGCGDCAGTATQGDGTDSPLCNDAECLDSGVSDTGLDATDAAQPDAQQPDADTSPDTTTEVCDPANQCGEECCTSAQLCLNEACVSPGADCAHNLECPSGEVCEPTFGKCLPDSGVVCEFRPPTHVFEPEVATAWVEDETTPEPDYHQVMMTPAVLDMNEDGVPDIVFSTFRGGAYTAESILRGIDGRTFEPIFDLVDVAKRVSGAASIALGDIDGDGRNEIVAVLPSSSRGLIAIDDHTTGWAVKWETDAFGMHWAGPALVDLDGDGSVEVIAANRVYDAATGALKCIASGLATTAVDSTAVDLNGDGNQEVIADNGAFQFIPDGSGGYDCPVYWQYSGGGGGYPAVGDFGTFTGDTPVFGQLDGIPEVVTTSGSSIHLSNGQTGENIWTATLPSDGHKYYTPAQCTTNGIGPPTVADFDGDGAPEIGAAGACFYVVYETDGSMRWKHSSQDFSSRVTGSSVFDFQGDGKAEVVYADECFLRVYDGAGNDDGTTEILYKRSHTSGTTRELPVIVDVDGDYHADIVYISNDYSGVGAGCSARWEEFDAENGIEHGVFVAKDAQNRWVSTRQVWNQHAYHVTNVCDGVDDSLCPGRINKPGAIPIGQKNNWEMSYMNNFRQNVQGEGLFNAPDLEISNAKTDCDGQGLRLRLTIANRGTRGVLAGVNVAVWITIDGVEQYLTTLTTTQDLPPGGRETIEYDWPDAPSPSGQEISIRAVADSDELGNAQHNECHEDNNEISNAISCACTENRDCDPGEFCASTGECLPMDG</sequence>
<dbReference type="Proteomes" id="UP000249799">
    <property type="component" value="Chromosome"/>
</dbReference>
<keyword evidence="4" id="KW-1185">Reference proteome</keyword>
<dbReference type="Gene3D" id="2.60.40.10">
    <property type="entry name" value="Immunoglobulins"/>
    <property type="match status" value="1"/>
</dbReference>
<organism evidence="3 4">
    <name type="scientific">Bradymonas sediminis</name>
    <dbReference type="NCBI Taxonomy" id="1548548"/>
    <lineage>
        <taxon>Bacteria</taxon>
        <taxon>Deltaproteobacteria</taxon>
        <taxon>Bradymonadales</taxon>
        <taxon>Bradymonadaceae</taxon>
        <taxon>Bradymonas</taxon>
    </lineage>
</organism>
<dbReference type="InterPro" id="IPR028994">
    <property type="entry name" value="Integrin_alpha_N"/>
</dbReference>
<dbReference type="OrthoDB" id="5380843at2"/>
<dbReference type="AlphaFoldDB" id="A0A2Z4FGV5"/>
<feature type="signal peptide" evidence="2">
    <location>
        <begin position="1"/>
        <end position="20"/>
    </location>
</feature>
<dbReference type="PROSITE" id="PS51257">
    <property type="entry name" value="PROKAR_LIPOPROTEIN"/>
    <property type="match status" value="1"/>
</dbReference>
<evidence type="ECO:0000313" key="3">
    <source>
        <dbReference type="EMBL" id="AWV88169.1"/>
    </source>
</evidence>
<dbReference type="PANTHER" id="PTHR45460:SF2">
    <property type="entry name" value="ALPHA 1,3 GLUCANASE, GH71 FAMILY (EUROFUNG)"/>
    <property type="match status" value="1"/>
</dbReference>
<gene>
    <name evidence="3" type="ORF">DN745_01980</name>
</gene>
<dbReference type="KEGG" id="bsed:DN745_01980"/>
<evidence type="ECO:0000313" key="4">
    <source>
        <dbReference type="Proteomes" id="UP000249799"/>
    </source>
</evidence>
<keyword evidence="2" id="KW-0732">Signal</keyword>
<evidence type="ECO:0000256" key="2">
    <source>
        <dbReference type="SAM" id="SignalP"/>
    </source>
</evidence>
<dbReference type="EMBL" id="CP030032">
    <property type="protein sequence ID" value="AWV88169.1"/>
    <property type="molecule type" value="Genomic_DNA"/>
</dbReference>
<protein>
    <submittedName>
        <fullName evidence="3">Uncharacterized protein</fullName>
    </submittedName>
</protein>
<dbReference type="Gene3D" id="2.130.10.130">
    <property type="entry name" value="Integrin alpha, N-terminal"/>
    <property type="match status" value="1"/>
</dbReference>
<feature type="compositionally biased region" description="Low complexity" evidence="1">
    <location>
        <begin position="60"/>
        <end position="75"/>
    </location>
</feature>
<proteinExistence type="predicted"/>
<dbReference type="RefSeq" id="WP_111331677.1">
    <property type="nucleotide sequence ID" value="NZ_CP030032.1"/>
</dbReference>
<evidence type="ECO:0000256" key="1">
    <source>
        <dbReference type="SAM" id="MobiDB-lite"/>
    </source>
</evidence>
<name>A0A2Z4FGV5_9DELT</name>